<evidence type="ECO:0000256" key="2">
    <source>
        <dbReference type="RuleBase" id="RU363015"/>
    </source>
</evidence>
<dbReference type="PANTHER" id="PTHR43393">
    <property type="entry name" value="CYTOKININ RIBOSIDE 5'-MONOPHOSPHATE PHOSPHORIBOHYDROLASE"/>
    <property type="match status" value="1"/>
</dbReference>
<dbReference type="Proteomes" id="UP000256838">
    <property type="component" value="Unassembled WGS sequence"/>
</dbReference>
<name>A0A3D8K007_9BURK</name>
<keyword evidence="2" id="KW-0378">Hydrolase</keyword>
<dbReference type="RefSeq" id="WP_115534179.1">
    <property type="nucleotide sequence ID" value="NZ_QRGA01000007.1"/>
</dbReference>
<evidence type="ECO:0000256" key="1">
    <source>
        <dbReference type="ARBA" id="ARBA00000274"/>
    </source>
</evidence>
<dbReference type="EMBL" id="QRGA01000007">
    <property type="protein sequence ID" value="RDU98422.1"/>
    <property type="molecule type" value="Genomic_DNA"/>
</dbReference>
<dbReference type="InterPro" id="IPR052341">
    <property type="entry name" value="LOG_family_nucleotidases"/>
</dbReference>
<evidence type="ECO:0000313" key="4">
    <source>
        <dbReference type="Proteomes" id="UP000256838"/>
    </source>
</evidence>
<reference evidence="3 4" key="1">
    <citation type="submission" date="2018-08" db="EMBL/GenBank/DDBJ databases">
        <title>Paraburkholderia sp. DHOM06 isolated from forest soil.</title>
        <authorList>
            <person name="Gao Z.-H."/>
            <person name="Qiu L.-H."/>
        </authorList>
    </citation>
    <scope>NUCLEOTIDE SEQUENCE [LARGE SCALE GENOMIC DNA]</scope>
    <source>
        <strain evidence="3 4">DHOM06</strain>
    </source>
</reference>
<dbReference type="EC" id="3.2.2.n1" evidence="2"/>
<dbReference type="Gene3D" id="3.40.50.450">
    <property type="match status" value="1"/>
</dbReference>
<gene>
    <name evidence="3" type="ORF">DWV00_14060</name>
</gene>
<keyword evidence="2" id="KW-0203">Cytokinin biosynthesis</keyword>
<comment type="similarity">
    <text evidence="2">Belongs to the LOG family.</text>
</comment>
<dbReference type="PANTHER" id="PTHR43393:SF2">
    <property type="entry name" value="CYTOKININ RIBOSIDE 5'-MONOPHOSPHATE PHOSPHORIBOHYDROLASE"/>
    <property type="match status" value="1"/>
</dbReference>
<dbReference type="GO" id="GO:0008714">
    <property type="term" value="F:AMP nucleosidase activity"/>
    <property type="evidence" value="ECO:0007669"/>
    <property type="project" value="UniProtKB-EC"/>
</dbReference>
<dbReference type="Pfam" id="PF03641">
    <property type="entry name" value="Lysine_decarbox"/>
    <property type="match status" value="1"/>
</dbReference>
<dbReference type="GO" id="GO:0005829">
    <property type="term" value="C:cytosol"/>
    <property type="evidence" value="ECO:0007669"/>
    <property type="project" value="TreeGrafter"/>
</dbReference>
<organism evidence="3 4">
    <name type="scientific">Trinickia dinghuensis</name>
    <dbReference type="NCBI Taxonomy" id="2291023"/>
    <lineage>
        <taxon>Bacteria</taxon>
        <taxon>Pseudomonadati</taxon>
        <taxon>Pseudomonadota</taxon>
        <taxon>Betaproteobacteria</taxon>
        <taxon>Burkholderiales</taxon>
        <taxon>Burkholderiaceae</taxon>
        <taxon>Trinickia</taxon>
    </lineage>
</organism>
<dbReference type="InterPro" id="IPR005269">
    <property type="entry name" value="LOG"/>
</dbReference>
<dbReference type="OrthoDB" id="9801098at2"/>
<dbReference type="NCBIfam" id="TIGR00730">
    <property type="entry name" value="Rossman fold protein, TIGR00730 family"/>
    <property type="match status" value="1"/>
</dbReference>
<sequence>MYSDIVQELQGVHEVSKRLGAAVSIFGSARVTTASPEFELARQVAHKLAIRGYAVISGGGPGIMRAALEGARAGGSPAVGFNIKLPFEPLDVEQQDISLTFEHFFTRKFAFCRCSDAFVVMPGGMGTLDELFEILTLMQTGKLESRPVALVGSDFWYGLLQWLRAHPVSSGLICADEVDSIGICNSADDVVSFLAERLGG</sequence>
<protein>
    <recommendedName>
        <fullName evidence="2">Cytokinin riboside 5'-monophosphate phosphoribohydrolase</fullName>
        <ecNumber evidence="2">3.2.2.n1</ecNumber>
    </recommendedName>
</protein>
<comment type="caution">
    <text evidence="3">The sequence shown here is derived from an EMBL/GenBank/DDBJ whole genome shotgun (WGS) entry which is preliminary data.</text>
</comment>
<evidence type="ECO:0000313" key="3">
    <source>
        <dbReference type="EMBL" id="RDU98422.1"/>
    </source>
</evidence>
<accession>A0A3D8K007</accession>
<dbReference type="InterPro" id="IPR031100">
    <property type="entry name" value="LOG_fam"/>
</dbReference>
<dbReference type="SUPFAM" id="SSF102405">
    <property type="entry name" value="MCP/YpsA-like"/>
    <property type="match status" value="1"/>
</dbReference>
<dbReference type="GO" id="GO:0009691">
    <property type="term" value="P:cytokinin biosynthetic process"/>
    <property type="evidence" value="ECO:0007669"/>
    <property type="project" value="UniProtKB-UniRule"/>
</dbReference>
<keyword evidence="4" id="KW-1185">Reference proteome</keyword>
<comment type="catalytic activity">
    <reaction evidence="1">
        <text>AMP + H2O = D-ribose 5-phosphate + adenine</text>
        <dbReference type="Rhea" id="RHEA:20129"/>
        <dbReference type="ChEBI" id="CHEBI:15377"/>
        <dbReference type="ChEBI" id="CHEBI:16708"/>
        <dbReference type="ChEBI" id="CHEBI:78346"/>
        <dbReference type="ChEBI" id="CHEBI:456215"/>
        <dbReference type="EC" id="3.2.2.4"/>
    </reaction>
</comment>
<proteinExistence type="inferred from homology"/>
<dbReference type="AlphaFoldDB" id="A0A3D8K007"/>